<dbReference type="HOGENOM" id="CLU_005190_0_0_1"/>
<dbReference type="RefSeq" id="XP_022460313.1">
    <property type="nucleotide sequence ID" value="XM_022601026.1"/>
</dbReference>
<feature type="region of interest" description="Disordered" evidence="1">
    <location>
        <begin position="725"/>
        <end position="745"/>
    </location>
</feature>
<reference evidence="2" key="2">
    <citation type="submission" date="2014-02" db="EMBL/GenBank/DDBJ databases">
        <title>Complete DNA sequence of /Kuraishia capsulata/ illustrates novel genomic features among budding yeasts (/Saccharomycotina/).</title>
        <authorList>
            <person name="Morales L."/>
            <person name="Noel B."/>
            <person name="Porcel B."/>
            <person name="Marcet-Houben M."/>
            <person name="Hullo M-F."/>
            <person name="Sacerdot C."/>
            <person name="Tekaia F."/>
            <person name="Leh-Louis V."/>
            <person name="Despons L."/>
            <person name="Khanna V."/>
            <person name="Aury J-M."/>
            <person name="Barbe V."/>
            <person name="Couloux A."/>
            <person name="Labadie K."/>
            <person name="Pelletier E."/>
            <person name="Souciet J-L."/>
            <person name="Boekhout T."/>
            <person name="Gabaldon T."/>
            <person name="Wincker P."/>
            <person name="Dujon B."/>
        </authorList>
    </citation>
    <scope>NUCLEOTIDE SEQUENCE</scope>
    <source>
        <strain evidence="2">CBS 1993</strain>
    </source>
</reference>
<keyword evidence="3" id="KW-1185">Reference proteome</keyword>
<evidence type="ECO:0000256" key="1">
    <source>
        <dbReference type="SAM" id="MobiDB-lite"/>
    </source>
</evidence>
<dbReference type="AlphaFoldDB" id="W6MPR2"/>
<dbReference type="STRING" id="1382522.W6MPR2"/>
<dbReference type="GeneID" id="34521701"/>
<sequence length="908" mass="103136">MERLTSKRQMGRSVLSLRLLGQGSGASTAEPKPETVASPPDETGASPSASQDRIIALKSLNRYLSKYTSKRGIERSNVLRIHFIPVLLQLQSFPVNSRYWGMVCSTLTRWWVEILTALKTDLKMPSSDRSVHLECLSKIISRREWSLAQDFAKVYRDLLTQTLEYAIKRLDSKKISLSASAFVGKVFAYAFFNLPGAAGAMLFLLGVKIDALDTVKDTLLQQAQAQSPLDLLNSQNRPPKVEDEQIDLDRLQTLFKAAFPEHVSGLIGSKSRFESSKNLLRVEKKFLNAVPPPSDPVKGINDPKGLWVQRWSCLDNNDVFFSFLRHYLNLCGWYLRSTATHSLRNAALCCPGFTIILAHLHSYTEIQVQRRGSAPAKRDGFTDLKIPVPFLKFLRALRDLCFNSVDDYESAIVPMVCKSVDLILGRIASKISVFDTEKCCMVLDLQFEFTTFVYQTNDSFYTQFIDWRFWLKVLDRMTSCDNLTLELKGLSYLFNSWDMIADQQEFVNWTMSNWFKYFCHWQPLVRTYYHRLVCWRLMTNGNNTQNIVSNRLKSSRKKLVNHILQFDGTGLSSPHVKLPSFEPSSPIINRKMVISPIAGNWEQFQQQLLVGSFDENKPYTSDLVSFSRSFTTTHPYEIFDESTYTTGTSTPQRTPSSTTLTSMSSSTQSNVSLYSSVFKFFKKGMNHDASDLGDAVKAKGKSNAKSKDEKEDTHFAKAFSSLSLSSRSSSPSVMSTRTANSPPSSYSSFEELFIDEEYPAVESALGEDYIVSPDFKFGERTPDVYRQQYKFELVIDDLSMGRQIDLVNRLNGNLRLSGVAPTSIPLDQVPAPRLPKSPFSESQDAFFELGFTPFKPKMKHALDLNRMNNLGRSFAEWNLCVEQFEMFMNSHYDFPLLDVESPNKLNGY</sequence>
<dbReference type="InterPro" id="IPR013887">
    <property type="entry name" value="UPF0592"/>
</dbReference>
<evidence type="ECO:0000313" key="2">
    <source>
        <dbReference type="EMBL" id="CDK28323.1"/>
    </source>
</evidence>
<dbReference type="PANTHER" id="PTHR37988">
    <property type="entry name" value="UPF0592 MEMBRANE PROTEIN C7D4.03C"/>
    <property type="match status" value="1"/>
</dbReference>
<organism evidence="2 3">
    <name type="scientific">Kuraishia capsulata CBS 1993</name>
    <dbReference type="NCBI Taxonomy" id="1382522"/>
    <lineage>
        <taxon>Eukaryota</taxon>
        <taxon>Fungi</taxon>
        <taxon>Dikarya</taxon>
        <taxon>Ascomycota</taxon>
        <taxon>Saccharomycotina</taxon>
        <taxon>Pichiomycetes</taxon>
        <taxon>Pichiales</taxon>
        <taxon>Pichiaceae</taxon>
        <taxon>Kuraishia</taxon>
    </lineage>
</organism>
<feature type="region of interest" description="Disordered" evidence="1">
    <location>
        <begin position="642"/>
        <end position="665"/>
    </location>
</feature>
<feature type="compositionally biased region" description="Low complexity" evidence="1">
    <location>
        <begin position="725"/>
        <end position="735"/>
    </location>
</feature>
<accession>W6MPR2</accession>
<protein>
    <submittedName>
        <fullName evidence="2">Uncharacterized protein</fullName>
    </submittedName>
</protein>
<dbReference type="Pfam" id="PF08578">
    <property type="entry name" value="DUF1765"/>
    <property type="match status" value="1"/>
</dbReference>
<reference evidence="2" key="1">
    <citation type="submission" date="2013-12" db="EMBL/GenBank/DDBJ databases">
        <authorList>
            <person name="Genoscope - CEA"/>
        </authorList>
    </citation>
    <scope>NUCLEOTIDE SEQUENCE</scope>
    <source>
        <strain evidence="2">CBS 1993</strain>
    </source>
</reference>
<feature type="compositionally biased region" description="Polar residues" evidence="1">
    <location>
        <begin position="736"/>
        <end position="745"/>
    </location>
</feature>
<gene>
    <name evidence="2" type="ORF">KUCA_T00004305001</name>
</gene>
<proteinExistence type="predicted"/>
<evidence type="ECO:0000313" key="3">
    <source>
        <dbReference type="Proteomes" id="UP000019384"/>
    </source>
</evidence>
<dbReference type="EMBL" id="HG793129">
    <property type="protein sequence ID" value="CDK28323.1"/>
    <property type="molecule type" value="Genomic_DNA"/>
</dbReference>
<dbReference type="OrthoDB" id="296767at2759"/>
<name>W6MPR2_9ASCO</name>
<dbReference type="Proteomes" id="UP000019384">
    <property type="component" value="Unassembled WGS sequence"/>
</dbReference>
<dbReference type="PANTHER" id="PTHR37988:SF1">
    <property type="entry name" value="UPF0592 MEMBRANE PROTEIN C7D4.03C"/>
    <property type="match status" value="1"/>
</dbReference>
<feature type="region of interest" description="Disordered" evidence="1">
    <location>
        <begin position="1"/>
        <end position="49"/>
    </location>
</feature>